<organism evidence="1 2">
    <name type="scientific">Phytophthora citrophthora</name>
    <dbReference type="NCBI Taxonomy" id="4793"/>
    <lineage>
        <taxon>Eukaryota</taxon>
        <taxon>Sar</taxon>
        <taxon>Stramenopiles</taxon>
        <taxon>Oomycota</taxon>
        <taxon>Peronosporomycetes</taxon>
        <taxon>Peronosporales</taxon>
        <taxon>Peronosporaceae</taxon>
        <taxon>Phytophthora</taxon>
    </lineage>
</organism>
<accession>A0AAD9G4M1</accession>
<comment type="caution">
    <text evidence="1">The sequence shown here is derived from an EMBL/GenBank/DDBJ whole genome shotgun (WGS) entry which is preliminary data.</text>
</comment>
<sequence length="140" mass="15195">MESTTAPAMSLLVKLNQAPHFRKRGAVDLRAPERYAWDGSDNAAWGGGYRPRKRESGCDRVKLADGSRYITRLAHGDAFQQARSDLLLGGTFGLSAQTAHSPPGFGAFTYLATVPAKRDLSMSAPRLQKEEDVEAFVAAI</sequence>
<protein>
    <submittedName>
        <fullName evidence="1">Uncharacterized protein</fullName>
    </submittedName>
</protein>
<name>A0AAD9G4M1_9STRA</name>
<dbReference type="Proteomes" id="UP001259832">
    <property type="component" value="Unassembled WGS sequence"/>
</dbReference>
<proteinExistence type="predicted"/>
<evidence type="ECO:0000313" key="2">
    <source>
        <dbReference type="Proteomes" id="UP001259832"/>
    </source>
</evidence>
<evidence type="ECO:0000313" key="1">
    <source>
        <dbReference type="EMBL" id="KAK1931743.1"/>
    </source>
</evidence>
<dbReference type="EMBL" id="JASMQC010000032">
    <property type="protein sequence ID" value="KAK1931743.1"/>
    <property type="molecule type" value="Genomic_DNA"/>
</dbReference>
<gene>
    <name evidence="1" type="ORF">P3T76_012675</name>
</gene>
<reference evidence="1" key="1">
    <citation type="submission" date="2023-08" db="EMBL/GenBank/DDBJ databases">
        <title>Reference Genome Resource for the Citrus Pathogen Phytophthora citrophthora.</title>
        <authorList>
            <person name="Moller H."/>
            <person name="Coetzee B."/>
            <person name="Rose L.J."/>
            <person name="Van Niekerk J.M."/>
        </authorList>
    </citation>
    <scope>NUCLEOTIDE SEQUENCE</scope>
    <source>
        <strain evidence="1">STE-U-9442</strain>
    </source>
</reference>
<dbReference type="AlphaFoldDB" id="A0AAD9G4M1"/>
<keyword evidence="2" id="KW-1185">Reference proteome</keyword>